<comment type="subcellular location">
    <subcellularLocation>
        <location evidence="1">Nucleus</location>
        <location evidence="1">Nucleolus</location>
    </subcellularLocation>
</comment>
<dbReference type="Pfam" id="PF03876">
    <property type="entry name" value="SHS2_Rpb7-N"/>
    <property type="match status" value="1"/>
</dbReference>
<comment type="similarity">
    <text evidence="2">Belongs to the eukaryotic RPA43 RNA polymerase subunit family.</text>
</comment>
<dbReference type="PANTHER" id="PTHR12709:SF5">
    <property type="entry name" value="DNA-DIRECTED RNA POLYMERASE I SUBUNIT RPA43"/>
    <property type="match status" value="1"/>
</dbReference>
<dbReference type="GO" id="GO:0006352">
    <property type="term" value="P:DNA-templated transcription initiation"/>
    <property type="evidence" value="ECO:0007669"/>
    <property type="project" value="InterPro"/>
</dbReference>
<evidence type="ECO:0000256" key="2">
    <source>
        <dbReference type="ARBA" id="ARBA00005930"/>
    </source>
</evidence>
<dbReference type="PANTHER" id="PTHR12709">
    <property type="entry name" value="DNA-DIRECTED RNA POLYMERASE II, III"/>
    <property type="match status" value="1"/>
</dbReference>
<dbReference type="AlphaFoldDB" id="A0A1E3IY70"/>
<dbReference type="InterPro" id="IPR005576">
    <property type="entry name" value="Rpb7-like_N"/>
</dbReference>
<feature type="region of interest" description="Disordered" evidence="7">
    <location>
        <begin position="1"/>
        <end position="49"/>
    </location>
</feature>
<dbReference type="Pfam" id="PF17875">
    <property type="entry name" value="RPA43_OB"/>
    <property type="match status" value="1"/>
</dbReference>
<feature type="compositionally biased region" description="Low complexity" evidence="7">
    <location>
        <begin position="276"/>
        <end position="286"/>
    </location>
</feature>
<accession>A0A1E3IY70</accession>
<keyword evidence="4" id="KW-0597">Phosphoprotein</keyword>
<dbReference type="InterPro" id="IPR041901">
    <property type="entry name" value="RNAP_I_Rpa43_N"/>
</dbReference>
<dbReference type="VEuPathDB" id="FungiDB:L203_00920"/>
<evidence type="ECO:0000313" key="8">
    <source>
        <dbReference type="EMBL" id="WVN90965.1"/>
    </source>
</evidence>
<evidence type="ECO:0000256" key="3">
    <source>
        <dbReference type="ARBA" id="ARBA00022478"/>
    </source>
</evidence>
<dbReference type="CDD" id="cd04328">
    <property type="entry name" value="RNAP_I_Rpa43_N"/>
    <property type="match status" value="1"/>
</dbReference>
<reference evidence="8" key="3">
    <citation type="submission" date="2024-01" db="EMBL/GenBank/DDBJ databases">
        <authorList>
            <person name="Coelho M.A."/>
            <person name="David-Palma M."/>
            <person name="Shea T."/>
            <person name="Sun S."/>
            <person name="Cuomo C.A."/>
            <person name="Heitman J."/>
        </authorList>
    </citation>
    <scope>NUCLEOTIDE SEQUENCE</scope>
    <source>
        <strain evidence="8">CBS 7841</strain>
    </source>
</reference>
<evidence type="ECO:0000313" key="9">
    <source>
        <dbReference type="Proteomes" id="UP000094043"/>
    </source>
</evidence>
<protein>
    <submittedName>
        <fullName evidence="8">Uncharacterized protein</fullName>
    </submittedName>
</protein>
<feature type="compositionally biased region" description="Basic residues" evidence="7">
    <location>
        <begin position="362"/>
        <end position="371"/>
    </location>
</feature>
<dbReference type="OrthoDB" id="10250504at2759"/>
<dbReference type="RefSeq" id="XP_066071665.1">
    <property type="nucleotide sequence ID" value="XM_066215568.1"/>
</dbReference>
<dbReference type="Gene3D" id="2.40.50.1060">
    <property type="match status" value="1"/>
</dbReference>
<keyword evidence="5" id="KW-0804">Transcription</keyword>
<keyword evidence="3" id="KW-0240">DNA-directed RNA polymerase</keyword>
<evidence type="ECO:0000256" key="7">
    <source>
        <dbReference type="SAM" id="MobiDB-lite"/>
    </source>
</evidence>
<feature type="compositionally biased region" description="Basic and acidic residues" evidence="7">
    <location>
        <begin position="39"/>
        <end position="49"/>
    </location>
</feature>
<dbReference type="InterPro" id="IPR036898">
    <property type="entry name" value="RNA_pol_Rpb7-like_N_sf"/>
</dbReference>
<keyword evidence="6" id="KW-0539">Nucleus</keyword>
<reference evidence="8" key="1">
    <citation type="submission" date="2016-06" db="EMBL/GenBank/DDBJ databases">
        <authorList>
            <person name="Cuomo C."/>
            <person name="Litvintseva A."/>
            <person name="Heitman J."/>
            <person name="Chen Y."/>
            <person name="Sun S."/>
            <person name="Springer D."/>
            <person name="Dromer F."/>
            <person name="Young S."/>
            <person name="Zeng Q."/>
            <person name="Chapman S."/>
            <person name="Gujja S."/>
            <person name="Saif S."/>
            <person name="Birren B."/>
        </authorList>
    </citation>
    <scope>NUCLEOTIDE SEQUENCE</scope>
    <source>
        <strain evidence="8">CBS 7841</strain>
    </source>
</reference>
<dbReference type="Gene3D" id="3.30.1490.120">
    <property type="entry name" value="RNA polymerase Rpb7-like, N-terminal domain"/>
    <property type="match status" value="1"/>
</dbReference>
<evidence type="ECO:0000256" key="5">
    <source>
        <dbReference type="ARBA" id="ARBA00023163"/>
    </source>
</evidence>
<evidence type="ECO:0000256" key="1">
    <source>
        <dbReference type="ARBA" id="ARBA00004604"/>
    </source>
</evidence>
<feature type="compositionally biased region" description="Basic and acidic residues" evidence="7">
    <location>
        <begin position="301"/>
        <end position="319"/>
    </location>
</feature>
<proteinExistence type="inferred from homology"/>
<gene>
    <name evidence="8" type="ORF">L203_106210</name>
</gene>
<dbReference type="Proteomes" id="UP000094043">
    <property type="component" value="Chromosome 8"/>
</dbReference>
<keyword evidence="9" id="KW-1185">Reference proteome</keyword>
<name>A0A1E3IY70_9TREE</name>
<feature type="compositionally biased region" description="Basic residues" evidence="7">
    <location>
        <begin position="11"/>
        <end position="24"/>
    </location>
</feature>
<feature type="region of interest" description="Disordered" evidence="7">
    <location>
        <begin position="250"/>
        <end position="371"/>
    </location>
</feature>
<evidence type="ECO:0000256" key="4">
    <source>
        <dbReference type="ARBA" id="ARBA00022553"/>
    </source>
</evidence>
<dbReference type="GO" id="GO:0006362">
    <property type="term" value="P:transcription elongation by RNA polymerase I"/>
    <property type="evidence" value="ECO:0007669"/>
    <property type="project" value="TreeGrafter"/>
</dbReference>
<sequence length="371" mass="41916">MSNVNAAASSSKHKKDKKEKHAKHEHKEKSKKDKKHKKIIEGKHEKSPFEHQLSRMRISVAPKYSGDVMVGVKEHLDSMIMRYLPQMGGVLLAHWDHSFEDDTAKIINECPFDVIKVRFHSILWAPKIDQKLYGTHSLSSPSHLSLLFSKTFNVSIPLQHIPTDMYEFEHTDEQAPDKDSDDDEDEVVYLGSGAPPMVEQVGRWKEKETGKTLGEGGKIKFTVIGIQVSNCMLSLIGSLLPDPYNPPPAPEPAIPWSRPSPSLSPDPEPSLKKAKVQLTKQQQQTAEQRETDIDTSQMTQRELKAYRKEQEKKKREERKARKGAAGGEDGQNEMGIEASDLTEQQEAIAGTKRKAELENGEKRKKRKKDGQ</sequence>
<dbReference type="GO" id="GO:0005736">
    <property type="term" value="C:RNA polymerase I complex"/>
    <property type="evidence" value="ECO:0007669"/>
    <property type="project" value="TreeGrafter"/>
</dbReference>
<dbReference type="KEGG" id="cdep:91090418"/>
<dbReference type="EMBL" id="CP143791">
    <property type="protein sequence ID" value="WVN90965.1"/>
    <property type="molecule type" value="Genomic_DNA"/>
</dbReference>
<reference evidence="8" key="2">
    <citation type="journal article" date="2022" name="Elife">
        <title>Obligate sexual reproduction of a homothallic fungus closely related to the Cryptococcus pathogenic species complex.</title>
        <authorList>
            <person name="Passer A.R."/>
            <person name="Clancey S.A."/>
            <person name="Shea T."/>
            <person name="David-Palma M."/>
            <person name="Averette A.F."/>
            <person name="Boekhout T."/>
            <person name="Porcel B.M."/>
            <person name="Nowrousian M."/>
            <person name="Cuomo C.A."/>
            <person name="Sun S."/>
            <person name="Heitman J."/>
            <person name="Coelho M.A."/>
        </authorList>
    </citation>
    <scope>NUCLEOTIDE SEQUENCE</scope>
    <source>
        <strain evidence="8">CBS 7841</strain>
    </source>
</reference>
<organism evidence="8 9">
    <name type="scientific">Cryptococcus depauperatus CBS 7841</name>
    <dbReference type="NCBI Taxonomy" id="1295531"/>
    <lineage>
        <taxon>Eukaryota</taxon>
        <taxon>Fungi</taxon>
        <taxon>Dikarya</taxon>
        <taxon>Basidiomycota</taxon>
        <taxon>Agaricomycotina</taxon>
        <taxon>Tremellomycetes</taxon>
        <taxon>Tremellales</taxon>
        <taxon>Cryptococcaceae</taxon>
        <taxon>Cryptococcus</taxon>
    </lineage>
</organism>
<dbReference type="InterPro" id="IPR041178">
    <property type="entry name" value="RPA43_OB"/>
</dbReference>
<dbReference type="GeneID" id="91090418"/>
<evidence type="ECO:0000256" key="6">
    <source>
        <dbReference type="ARBA" id="ARBA00023242"/>
    </source>
</evidence>
<dbReference type="InterPro" id="IPR045113">
    <property type="entry name" value="Rpb7-like"/>
</dbReference>